<dbReference type="Proteomes" id="UP000009183">
    <property type="component" value="Chromosome 16"/>
</dbReference>
<keyword evidence="5" id="KW-1133">Transmembrane helix</keyword>
<accession>F6HEA9</accession>
<dbReference type="OrthoDB" id="1055148at2759"/>
<evidence type="ECO:0000256" key="3">
    <source>
        <dbReference type="ARBA" id="ARBA00022692"/>
    </source>
</evidence>
<evidence type="ECO:0000256" key="2">
    <source>
        <dbReference type="ARBA" id="ARBA00004167"/>
    </source>
</evidence>
<dbReference type="GO" id="GO:0005506">
    <property type="term" value="F:iron ion binding"/>
    <property type="evidence" value="ECO:0007669"/>
    <property type="project" value="InterPro"/>
</dbReference>
<dbReference type="InterPro" id="IPR002401">
    <property type="entry name" value="Cyt_P450_E_grp-I"/>
</dbReference>
<comment type="cofactor">
    <cofactor evidence="1 7">
        <name>heme</name>
        <dbReference type="ChEBI" id="CHEBI:30413"/>
    </cofactor>
</comment>
<dbReference type="GO" id="GO:0020037">
    <property type="term" value="F:heme binding"/>
    <property type="evidence" value="ECO:0007669"/>
    <property type="project" value="InterPro"/>
</dbReference>
<dbReference type="eggNOG" id="KOG0156">
    <property type="taxonomic scope" value="Eukaryota"/>
</dbReference>
<dbReference type="HOGENOM" id="CLU_001570_29_0_1"/>
<dbReference type="InParanoid" id="F6HEA9"/>
<dbReference type="AlphaFoldDB" id="F6HEA9"/>
<dbReference type="STRING" id="29760.F6HEA9"/>
<dbReference type="SUPFAM" id="SSF48264">
    <property type="entry name" value="Cytochrome P450"/>
    <property type="match status" value="1"/>
</dbReference>
<dbReference type="ExpressionAtlas" id="F6HEA9">
    <property type="expression patterns" value="differential"/>
</dbReference>
<dbReference type="PANTHER" id="PTHR24298:SF800">
    <property type="entry name" value="CYTOCHROME P450 89A2-RELATED"/>
    <property type="match status" value="1"/>
</dbReference>
<dbReference type="Pfam" id="PF00067">
    <property type="entry name" value="p450"/>
    <property type="match status" value="1"/>
</dbReference>
<dbReference type="GO" id="GO:0016020">
    <property type="term" value="C:membrane"/>
    <property type="evidence" value="ECO:0000318"/>
    <property type="project" value="GO_Central"/>
</dbReference>
<dbReference type="PANTHER" id="PTHR24298">
    <property type="entry name" value="FLAVONOID 3'-MONOOXYGENASE-RELATED"/>
    <property type="match status" value="1"/>
</dbReference>
<evidence type="ECO:0000256" key="1">
    <source>
        <dbReference type="ARBA" id="ARBA00001971"/>
    </source>
</evidence>
<evidence type="ECO:0000256" key="6">
    <source>
        <dbReference type="ARBA" id="ARBA00023136"/>
    </source>
</evidence>
<organism evidence="8 9">
    <name type="scientific">Vitis vinifera</name>
    <name type="common">Grape</name>
    <dbReference type="NCBI Taxonomy" id="29760"/>
    <lineage>
        <taxon>Eukaryota</taxon>
        <taxon>Viridiplantae</taxon>
        <taxon>Streptophyta</taxon>
        <taxon>Embryophyta</taxon>
        <taxon>Tracheophyta</taxon>
        <taxon>Spermatophyta</taxon>
        <taxon>Magnoliopsida</taxon>
        <taxon>eudicotyledons</taxon>
        <taxon>Gunneridae</taxon>
        <taxon>Pentapetalae</taxon>
        <taxon>rosids</taxon>
        <taxon>Vitales</taxon>
        <taxon>Vitaceae</taxon>
        <taxon>Viteae</taxon>
        <taxon>Vitis</taxon>
    </lineage>
</organism>
<dbReference type="GO" id="GO:0016709">
    <property type="term" value="F:oxidoreductase activity, acting on paired donors, with incorporation or reduction of molecular oxygen, NAD(P)H as one donor, and incorporation of one atom of oxygen"/>
    <property type="evidence" value="ECO:0000318"/>
    <property type="project" value="GO_Central"/>
</dbReference>
<dbReference type="InterPro" id="IPR001128">
    <property type="entry name" value="Cyt_P450"/>
</dbReference>
<sequence>MILNFLEMIFMAECWEEVLQVRKDQEGIMLPHIRARQQLKQQIRSKQQEDNSNPGSSSSLSEYVLSYVDTLLDLQLPEEESKLNEGEMVSLCAEFLSGGTETTSTALQWIMANLVKHPHIQSKIFEEISGVVEEGRQEVREEDLQKMPYLKAVILECLRRHPPLHFLLPHSVTRDVTLGGFVIPKDTVVNFMVADVGWNPRTWEDPVAYKPERFMNKEGNGVEAFDVTGRKEIKMIPFGAGRRICPEYDLAIFHLEYFVANLVLNFERRAVDGEEVDLSEKQELTIVMKNPLQVHLSPRWK</sequence>
<dbReference type="PRINTS" id="PR00385">
    <property type="entry name" value="P450"/>
</dbReference>
<protein>
    <recommendedName>
        <fullName evidence="10">Cytochrome P450 89A2</fullName>
    </recommendedName>
</protein>
<dbReference type="PRINTS" id="PR00463">
    <property type="entry name" value="EP450I"/>
</dbReference>
<evidence type="ECO:0000256" key="4">
    <source>
        <dbReference type="ARBA" id="ARBA00022723"/>
    </source>
</evidence>
<evidence type="ECO:0000313" key="8">
    <source>
        <dbReference type="EMBL" id="CCB50555.1"/>
    </source>
</evidence>
<proteinExistence type="predicted"/>
<evidence type="ECO:0000256" key="7">
    <source>
        <dbReference type="PIRSR" id="PIRSR602401-1"/>
    </source>
</evidence>
<evidence type="ECO:0008006" key="10">
    <source>
        <dbReference type="Google" id="ProtNLM"/>
    </source>
</evidence>
<keyword evidence="7" id="KW-0408">Iron</keyword>
<dbReference type="InterPro" id="IPR036396">
    <property type="entry name" value="Cyt_P450_sf"/>
</dbReference>
<feature type="binding site" description="axial binding residue" evidence="7">
    <location>
        <position position="245"/>
    </location>
    <ligand>
        <name>heme</name>
        <dbReference type="ChEBI" id="CHEBI:30413"/>
    </ligand>
    <ligandPart>
        <name>Fe</name>
        <dbReference type="ChEBI" id="CHEBI:18248"/>
    </ligandPart>
</feature>
<evidence type="ECO:0000256" key="5">
    <source>
        <dbReference type="ARBA" id="ARBA00022989"/>
    </source>
</evidence>
<evidence type="ECO:0000313" key="9">
    <source>
        <dbReference type="Proteomes" id="UP000009183"/>
    </source>
</evidence>
<gene>
    <name evidence="8" type="ordered locus">VIT_16s0039g01090</name>
</gene>
<name>F6HEA9_VITVI</name>
<reference evidence="9" key="1">
    <citation type="journal article" date="2007" name="Nature">
        <title>The grapevine genome sequence suggests ancestral hexaploidization in major angiosperm phyla.</title>
        <authorList>
            <consortium name="The French-Italian Public Consortium for Grapevine Genome Characterization."/>
            <person name="Jaillon O."/>
            <person name="Aury J.-M."/>
            <person name="Noel B."/>
            <person name="Policriti A."/>
            <person name="Clepet C."/>
            <person name="Casagrande A."/>
            <person name="Choisne N."/>
            <person name="Aubourg S."/>
            <person name="Vitulo N."/>
            <person name="Jubin C."/>
            <person name="Vezzi A."/>
            <person name="Legeai F."/>
            <person name="Hugueney P."/>
            <person name="Dasilva C."/>
            <person name="Horner D."/>
            <person name="Mica E."/>
            <person name="Jublot D."/>
            <person name="Poulain J."/>
            <person name="Bruyere C."/>
            <person name="Billault A."/>
            <person name="Segurens B."/>
            <person name="Gouyvenoux M."/>
            <person name="Ugarte E."/>
            <person name="Cattonaro F."/>
            <person name="Anthouard V."/>
            <person name="Vico V."/>
            <person name="Del Fabbro C."/>
            <person name="Alaux M."/>
            <person name="Di Gaspero G."/>
            <person name="Dumas V."/>
            <person name="Felice N."/>
            <person name="Paillard S."/>
            <person name="Juman I."/>
            <person name="Moroldo M."/>
            <person name="Scalabrin S."/>
            <person name="Canaguier A."/>
            <person name="Le Clainche I."/>
            <person name="Malacrida G."/>
            <person name="Durand E."/>
            <person name="Pesole G."/>
            <person name="Laucou V."/>
            <person name="Chatelet P."/>
            <person name="Merdinoglu D."/>
            <person name="Delledonne M."/>
            <person name="Pezzotti M."/>
            <person name="Lecharny A."/>
            <person name="Scarpelli C."/>
            <person name="Artiguenave F."/>
            <person name="Pe M.E."/>
            <person name="Valle G."/>
            <person name="Morgante M."/>
            <person name="Caboche M."/>
            <person name="Adam-Blondon A.-F."/>
            <person name="Weissenbach J."/>
            <person name="Quetier F."/>
            <person name="Wincker P."/>
        </authorList>
    </citation>
    <scope>NUCLEOTIDE SEQUENCE [LARGE SCALE GENOMIC DNA]</scope>
    <source>
        <strain evidence="9">cv. Pinot noir / PN40024</strain>
    </source>
</reference>
<dbReference type="PaxDb" id="29760-VIT_16s0039g01090.t01"/>
<dbReference type="EMBL" id="FN595750">
    <property type="protein sequence ID" value="CCB50555.1"/>
    <property type="molecule type" value="Genomic_DNA"/>
</dbReference>
<keyword evidence="3" id="KW-0812">Transmembrane</keyword>
<comment type="subcellular location">
    <subcellularLocation>
        <location evidence="2">Membrane</location>
        <topology evidence="2">Single-pass membrane protein</topology>
    </subcellularLocation>
</comment>
<keyword evidence="7" id="KW-0349">Heme</keyword>
<dbReference type="InterPro" id="IPR051103">
    <property type="entry name" value="Plant_metabolite_P450s"/>
</dbReference>
<keyword evidence="4 7" id="KW-0479">Metal-binding</keyword>
<dbReference type="Gene3D" id="1.10.630.10">
    <property type="entry name" value="Cytochrome P450"/>
    <property type="match status" value="1"/>
</dbReference>
<keyword evidence="6" id="KW-0472">Membrane</keyword>
<keyword evidence="9" id="KW-1185">Reference proteome</keyword>